<evidence type="ECO:0000313" key="3">
    <source>
        <dbReference type="Proteomes" id="UP000070168"/>
    </source>
</evidence>
<dbReference type="GeneID" id="63712630"/>
<protein>
    <submittedName>
        <fullName evidence="2">Uncharacterized protein</fullName>
    </submittedName>
</protein>
<feature type="region of interest" description="Disordered" evidence="1">
    <location>
        <begin position="370"/>
        <end position="423"/>
    </location>
</feature>
<reference evidence="2 3" key="1">
    <citation type="journal article" date="2016" name="BMC Genomics">
        <title>Genome sequencing and secondary metabolism of the postharvest pathogen Penicillium griseofulvum.</title>
        <authorList>
            <person name="Banani H."/>
            <person name="Marcet-Houben M."/>
            <person name="Ballester A.R."/>
            <person name="Abbruscato P."/>
            <person name="Gonzalez-Candelas L."/>
            <person name="Gabaldon T."/>
            <person name="Spadaro D."/>
        </authorList>
    </citation>
    <scope>NUCLEOTIDE SEQUENCE [LARGE SCALE GENOMIC DNA]</scope>
    <source>
        <strain evidence="2 3">PG3</strain>
    </source>
</reference>
<proteinExistence type="predicted"/>
<dbReference type="OMA" id="GYGPANQ"/>
<feature type="compositionally biased region" description="Pro residues" evidence="1">
    <location>
        <begin position="136"/>
        <end position="151"/>
    </location>
</feature>
<feature type="compositionally biased region" description="Pro residues" evidence="1">
    <location>
        <begin position="272"/>
        <end position="283"/>
    </location>
</feature>
<keyword evidence="3" id="KW-1185">Reference proteome</keyword>
<evidence type="ECO:0000256" key="1">
    <source>
        <dbReference type="SAM" id="MobiDB-lite"/>
    </source>
</evidence>
<feature type="compositionally biased region" description="Pro residues" evidence="1">
    <location>
        <begin position="193"/>
        <end position="205"/>
    </location>
</feature>
<feature type="compositionally biased region" description="Pro residues" evidence="1">
    <location>
        <begin position="414"/>
        <end position="423"/>
    </location>
</feature>
<dbReference type="RefSeq" id="XP_040653276.1">
    <property type="nucleotide sequence ID" value="XM_040797330.1"/>
</dbReference>
<evidence type="ECO:0000313" key="2">
    <source>
        <dbReference type="EMBL" id="KXG54741.1"/>
    </source>
</evidence>
<feature type="compositionally biased region" description="Pro residues" evidence="1">
    <location>
        <begin position="370"/>
        <end position="381"/>
    </location>
</feature>
<gene>
    <name evidence="2" type="ORF">PGRI_096170</name>
</gene>
<feature type="compositionally biased region" description="Pro residues" evidence="1">
    <location>
        <begin position="82"/>
        <end position="92"/>
    </location>
</feature>
<organism evidence="2 3">
    <name type="scientific">Penicillium patulum</name>
    <name type="common">Penicillium griseofulvum</name>
    <dbReference type="NCBI Taxonomy" id="5078"/>
    <lineage>
        <taxon>Eukaryota</taxon>
        <taxon>Fungi</taxon>
        <taxon>Dikarya</taxon>
        <taxon>Ascomycota</taxon>
        <taxon>Pezizomycotina</taxon>
        <taxon>Eurotiomycetes</taxon>
        <taxon>Eurotiomycetidae</taxon>
        <taxon>Eurotiales</taxon>
        <taxon>Aspergillaceae</taxon>
        <taxon>Penicillium</taxon>
    </lineage>
</organism>
<name>A0A135M0P7_PENPA</name>
<dbReference type="AlphaFoldDB" id="A0A135M0P7"/>
<feature type="region of interest" description="Disordered" evidence="1">
    <location>
        <begin position="1"/>
        <end position="103"/>
    </location>
</feature>
<dbReference type="STRING" id="5078.A0A135M0P7"/>
<feature type="compositionally biased region" description="Low complexity" evidence="1">
    <location>
        <begin position="163"/>
        <end position="173"/>
    </location>
</feature>
<feature type="compositionally biased region" description="Polar residues" evidence="1">
    <location>
        <begin position="253"/>
        <end position="263"/>
    </location>
</feature>
<feature type="region of interest" description="Disordered" evidence="1">
    <location>
        <begin position="116"/>
        <end position="349"/>
    </location>
</feature>
<feature type="compositionally biased region" description="Pro residues" evidence="1">
    <location>
        <begin position="15"/>
        <end position="50"/>
    </location>
</feature>
<dbReference type="Proteomes" id="UP000070168">
    <property type="component" value="Unassembled WGS sequence"/>
</dbReference>
<sequence>MPPRNICPPLKARAPAPPGEGPVPGPPPPVEEAPAPVPPGRCPPAPPAKPPSELANTEGPINPPPTEGASPLAIPIDGAGPETPPIKSPRPLPRGSRLALGPPASRVCLPLASRISTALPPGRHSDHLPRRANWRPSPPHRPPRRPSPGPLPRAATRHRGPRRPGAGRPGIARSAWLGGRRCTGESYARVTLPGPPQQDPPPPDMPHTTQRSHYGEPQSPGPGPFGQGQTGQRTGEYPTPHYPAARRRGIAHDSSQGVGSAQSAPPFKAPGATPPGNSPPRPPTEAHHPHVKVGIFLPPFAGASPTMIPRARPRCPPSNPPGAITPRKMGPRPKAGPTGEYPESYMQFPPWRGPSPRSCPWAGLPLTYPPSKAPIPEPPAKPLRQLASTQRPIIPAPVEAASPLAIPTDGALPDTPPIKSPRP</sequence>
<accession>A0A135M0P7</accession>
<comment type="caution">
    <text evidence="2">The sequence shown here is derived from an EMBL/GenBank/DDBJ whole genome shotgun (WGS) entry which is preliminary data.</text>
</comment>
<dbReference type="EMBL" id="LHQR01000003">
    <property type="protein sequence ID" value="KXG54741.1"/>
    <property type="molecule type" value="Genomic_DNA"/>
</dbReference>